<dbReference type="EMBL" id="MT143436">
    <property type="protein sequence ID" value="QJA96818.1"/>
    <property type="molecule type" value="Genomic_DNA"/>
</dbReference>
<reference evidence="1" key="1">
    <citation type="submission" date="2020-03" db="EMBL/GenBank/DDBJ databases">
        <title>The deep terrestrial virosphere.</title>
        <authorList>
            <person name="Holmfeldt K."/>
            <person name="Nilsson E."/>
            <person name="Simone D."/>
            <person name="Lopez-Fernandez M."/>
            <person name="Wu X."/>
            <person name="de Brujin I."/>
            <person name="Lundin D."/>
            <person name="Andersson A."/>
            <person name="Bertilsson S."/>
            <person name="Dopson M."/>
        </authorList>
    </citation>
    <scope>NUCLEOTIDE SEQUENCE</scope>
    <source>
        <strain evidence="1">MM415A03736</strain>
        <strain evidence="2">MM415B07323</strain>
    </source>
</reference>
<accession>A0A6M3JN37</accession>
<proteinExistence type="predicted"/>
<sequence>MNKELKQFDKELKKLLTDFTAKNDFNNVEDFIEFILYNMRPHIKTLLKAQRDEIIEKIRKQIKILKEANSEDNMISLIARLHKNDAFDEVLEIIKQ</sequence>
<dbReference type="AlphaFoldDB" id="A0A6M3JN37"/>
<organism evidence="1">
    <name type="scientific">viral metagenome</name>
    <dbReference type="NCBI Taxonomy" id="1070528"/>
    <lineage>
        <taxon>unclassified sequences</taxon>
        <taxon>metagenomes</taxon>
        <taxon>organismal metagenomes</taxon>
    </lineage>
</organism>
<name>A0A6M3JN37_9ZZZZ</name>
<gene>
    <name evidence="1" type="ORF">MM415A03736_0005</name>
    <name evidence="2" type="ORF">MM415B07323_0007</name>
</gene>
<protein>
    <submittedName>
        <fullName evidence="1">Uncharacterized protein</fullName>
    </submittedName>
</protein>
<evidence type="ECO:0000313" key="1">
    <source>
        <dbReference type="EMBL" id="QJA70432.1"/>
    </source>
</evidence>
<evidence type="ECO:0000313" key="2">
    <source>
        <dbReference type="EMBL" id="QJA96818.1"/>
    </source>
</evidence>
<dbReference type="EMBL" id="MT141792">
    <property type="protein sequence ID" value="QJA70432.1"/>
    <property type="molecule type" value="Genomic_DNA"/>
</dbReference>